<dbReference type="Proteomes" id="UP001162992">
    <property type="component" value="Chromosome 6"/>
</dbReference>
<gene>
    <name evidence="1" type="ORF">O6H91_06G126200</name>
</gene>
<evidence type="ECO:0000313" key="1">
    <source>
        <dbReference type="EMBL" id="KAJ7554123.1"/>
    </source>
</evidence>
<organism evidence="1 2">
    <name type="scientific">Diphasiastrum complanatum</name>
    <name type="common">Issler's clubmoss</name>
    <name type="synonym">Lycopodium complanatum</name>
    <dbReference type="NCBI Taxonomy" id="34168"/>
    <lineage>
        <taxon>Eukaryota</taxon>
        <taxon>Viridiplantae</taxon>
        <taxon>Streptophyta</taxon>
        <taxon>Embryophyta</taxon>
        <taxon>Tracheophyta</taxon>
        <taxon>Lycopodiopsida</taxon>
        <taxon>Lycopodiales</taxon>
        <taxon>Lycopodiaceae</taxon>
        <taxon>Lycopodioideae</taxon>
        <taxon>Diphasiastrum</taxon>
    </lineage>
</organism>
<name>A0ACC2DIZ9_DIPCM</name>
<protein>
    <submittedName>
        <fullName evidence="1">Uncharacterized protein</fullName>
    </submittedName>
</protein>
<evidence type="ECO:0000313" key="2">
    <source>
        <dbReference type="Proteomes" id="UP001162992"/>
    </source>
</evidence>
<keyword evidence="2" id="KW-1185">Reference proteome</keyword>
<reference evidence="2" key="1">
    <citation type="journal article" date="2024" name="Proc. Natl. Acad. Sci. U.S.A.">
        <title>Extraordinary preservation of gene collinearity over three hundred million years revealed in homosporous lycophytes.</title>
        <authorList>
            <person name="Li C."/>
            <person name="Wickell D."/>
            <person name="Kuo L.Y."/>
            <person name="Chen X."/>
            <person name="Nie B."/>
            <person name="Liao X."/>
            <person name="Peng D."/>
            <person name="Ji J."/>
            <person name="Jenkins J."/>
            <person name="Williams M."/>
            <person name="Shu S."/>
            <person name="Plott C."/>
            <person name="Barry K."/>
            <person name="Rajasekar S."/>
            <person name="Grimwood J."/>
            <person name="Han X."/>
            <person name="Sun S."/>
            <person name="Hou Z."/>
            <person name="He W."/>
            <person name="Dai G."/>
            <person name="Sun C."/>
            <person name="Schmutz J."/>
            <person name="Leebens-Mack J.H."/>
            <person name="Li F.W."/>
            <person name="Wang L."/>
        </authorList>
    </citation>
    <scope>NUCLEOTIDE SEQUENCE [LARGE SCALE GENOMIC DNA]</scope>
    <source>
        <strain evidence="2">cv. PW_Plant_1</strain>
    </source>
</reference>
<proteinExistence type="predicted"/>
<sequence length="428" mass="48333">MELPDHTPSTKERSSDFKSQVQAGVLKTAYTVARSNRSTSFRQSSPKVEDVVRGRIATPQLSCNESLALGYCSFCQVIKTSSESREGSHTVLPTGICINANIQERSMCSHDSVLNKPPEFTSRLIFQETCKFISKHAEKPPEKNVDAANVDNPQTLLMSHRNAMLSAFTAFQRIKSFEASSRTRTNLEKEKERLLRALVGLESPSEANSWESHIPRENFKAYGCSDEAHDDIDLLMSSSDEEEGQFNTERFTREVNEYAHPISPSTYSSANKFFPDNNYRRTMVTPEIGHDFVVADSRKLLSYKSPEIYAKAEADPALHCIESLEKVRQRPCPDTTHKSASTSRFHFASTVSGSARKARRNHLRRTFDSLRRIIPRGNTQNDRALVLDEAIDYLTSLQEKVQELESSRIAQSQRSIVMAAQYGKLKHE</sequence>
<accession>A0ACC2DIZ9</accession>
<dbReference type="EMBL" id="CM055097">
    <property type="protein sequence ID" value="KAJ7554123.1"/>
    <property type="molecule type" value="Genomic_DNA"/>
</dbReference>
<comment type="caution">
    <text evidence="1">The sequence shown here is derived from an EMBL/GenBank/DDBJ whole genome shotgun (WGS) entry which is preliminary data.</text>
</comment>